<dbReference type="NCBIfam" id="NF047636">
    <property type="entry name" value="CC_3452_fam"/>
    <property type="match status" value="1"/>
</dbReference>
<dbReference type="Proteomes" id="UP000663942">
    <property type="component" value="Chromosome"/>
</dbReference>
<evidence type="ECO:0000256" key="1">
    <source>
        <dbReference type="SAM" id="SignalP"/>
    </source>
</evidence>
<sequence length="97" mass="9564">MRALLAAALLFAATPAFADAPATSLTLADAAKAPAGRVIVDGAAWRCEGASCTASGGTNQPAARACRRVVAKLGPVTAFSYKGEALDAQALATCNAG</sequence>
<reference evidence="2 3" key="1">
    <citation type="submission" date="2020-09" db="EMBL/GenBank/DDBJ databases">
        <title>Brevundimonas sp. LVF1 isolated from an oligotrophic pond in Goettingen, Germany.</title>
        <authorList>
            <person name="Friedrich I."/>
            <person name="Klassen A."/>
            <person name="Neubauer H."/>
            <person name="Schneider D."/>
            <person name="Hertel R."/>
            <person name="Daniel R."/>
        </authorList>
    </citation>
    <scope>NUCLEOTIDE SEQUENCE [LARGE SCALE GENOMIC DNA]</scope>
    <source>
        <strain evidence="2 3">LVF1</strain>
    </source>
</reference>
<dbReference type="InterPro" id="IPR058067">
    <property type="entry name" value="CC_3452-like"/>
</dbReference>
<evidence type="ECO:0000313" key="3">
    <source>
        <dbReference type="Proteomes" id="UP000663942"/>
    </source>
</evidence>
<organism evidence="2 3">
    <name type="scientific">Brevundimonas pondensis</name>
    <dbReference type="NCBI Taxonomy" id="2774189"/>
    <lineage>
        <taxon>Bacteria</taxon>
        <taxon>Pseudomonadati</taxon>
        <taxon>Pseudomonadota</taxon>
        <taxon>Alphaproteobacteria</taxon>
        <taxon>Caulobacterales</taxon>
        <taxon>Caulobacteraceae</taxon>
        <taxon>Brevundimonas</taxon>
    </lineage>
</organism>
<protein>
    <recommendedName>
        <fullName evidence="4">Secreted protein</fullName>
    </recommendedName>
</protein>
<gene>
    <name evidence="2" type="ORF">IFE19_07540</name>
</gene>
<name>A0ABX7SN98_9CAUL</name>
<keyword evidence="1" id="KW-0732">Signal</keyword>
<keyword evidence="3" id="KW-1185">Reference proteome</keyword>
<dbReference type="Pfam" id="PF26624">
    <property type="entry name" value="DUF8200"/>
    <property type="match status" value="1"/>
</dbReference>
<feature type="signal peptide" evidence="1">
    <location>
        <begin position="1"/>
        <end position="18"/>
    </location>
</feature>
<accession>A0ABX7SN98</accession>
<dbReference type="InterPro" id="IPR058513">
    <property type="entry name" value="DUF8200"/>
</dbReference>
<proteinExistence type="predicted"/>
<feature type="chain" id="PRO_5047467157" description="Secreted protein" evidence="1">
    <location>
        <begin position="19"/>
        <end position="97"/>
    </location>
</feature>
<dbReference type="RefSeq" id="WP_207826906.1">
    <property type="nucleotide sequence ID" value="NZ_CP062006.1"/>
</dbReference>
<evidence type="ECO:0008006" key="4">
    <source>
        <dbReference type="Google" id="ProtNLM"/>
    </source>
</evidence>
<evidence type="ECO:0000313" key="2">
    <source>
        <dbReference type="EMBL" id="QTC89171.1"/>
    </source>
</evidence>
<dbReference type="EMBL" id="CP062006">
    <property type="protein sequence ID" value="QTC89171.1"/>
    <property type="molecule type" value="Genomic_DNA"/>
</dbReference>